<gene>
    <name evidence="3" type="ORF">UFOVP1413_41</name>
    <name evidence="2" type="ORF">UFOVP893_63</name>
</gene>
<name>A0A6J5SAH6_9CAUD</name>
<feature type="region of interest" description="Disordered" evidence="1">
    <location>
        <begin position="1"/>
        <end position="44"/>
    </location>
</feature>
<feature type="region of interest" description="Disordered" evidence="1">
    <location>
        <begin position="155"/>
        <end position="195"/>
    </location>
</feature>
<feature type="compositionally biased region" description="Basic and acidic residues" evidence="1">
    <location>
        <begin position="26"/>
        <end position="44"/>
    </location>
</feature>
<proteinExistence type="predicted"/>
<sequence>MDTIAQQPATRRRRMRRPEAETEEVVDTRPAMRPDLRDDDSRAAAKKREIEILGHLGDMDEGVDEFYVSPDMIPDGWTYEWKRRTVYGQEDPAYQVALARTGWEPVPTRRHPEMMPVNWKGEAIERKGMILMQRPKAITERIEALDLRKARNQVRVKEEQLATTPPGTMQSEYTNPKSKPKISKSYEAMPIPKDA</sequence>
<protein>
    <submittedName>
        <fullName evidence="3">Uncharacterized protein</fullName>
    </submittedName>
</protein>
<organism evidence="3">
    <name type="scientific">uncultured Caudovirales phage</name>
    <dbReference type="NCBI Taxonomy" id="2100421"/>
    <lineage>
        <taxon>Viruses</taxon>
        <taxon>Duplodnaviria</taxon>
        <taxon>Heunggongvirae</taxon>
        <taxon>Uroviricota</taxon>
        <taxon>Caudoviricetes</taxon>
        <taxon>Peduoviridae</taxon>
        <taxon>Maltschvirus</taxon>
        <taxon>Maltschvirus maltsch</taxon>
    </lineage>
</organism>
<feature type="compositionally biased region" description="Polar residues" evidence="1">
    <location>
        <begin position="161"/>
        <end position="177"/>
    </location>
</feature>
<reference evidence="3" key="1">
    <citation type="submission" date="2020-05" db="EMBL/GenBank/DDBJ databases">
        <authorList>
            <person name="Chiriac C."/>
            <person name="Salcher M."/>
            <person name="Ghai R."/>
            <person name="Kavagutti S V."/>
        </authorList>
    </citation>
    <scope>NUCLEOTIDE SEQUENCE</scope>
</reference>
<evidence type="ECO:0000313" key="3">
    <source>
        <dbReference type="EMBL" id="CAB4210707.1"/>
    </source>
</evidence>
<accession>A0A6J5SAH6</accession>
<evidence type="ECO:0000313" key="2">
    <source>
        <dbReference type="EMBL" id="CAB4169197.1"/>
    </source>
</evidence>
<evidence type="ECO:0000256" key="1">
    <source>
        <dbReference type="SAM" id="MobiDB-lite"/>
    </source>
</evidence>
<dbReference type="EMBL" id="LR797364">
    <property type="protein sequence ID" value="CAB4210707.1"/>
    <property type="molecule type" value="Genomic_DNA"/>
</dbReference>
<dbReference type="EMBL" id="LR796841">
    <property type="protein sequence ID" value="CAB4169197.1"/>
    <property type="molecule type" value="Genomic_DNA"/>
</dbReference>